<dbReference type="Proteomes" id="UP001292368">
    <property type="component" value="Unassembled WGS sequence"/>
</dbReference>
<keyword evidence="1" id="KW-0472">Membrane</keyword>
<reference evidence="2" key="1">
    <citation type="submission" date="2019-11" db="EMBL/GenBank/DDBJ databases">
        <title>Characterization of Clostridium perfringens isolates from swine manure treated agricultural soils.</title>
        <authorList>
            <person name="Wushke S.T."/>
        </authorList>
    </citation>
    <scope>NUCLEOTIDE SEQUENCE</scope>
    <source>
        <strain evidence="2">V2</strain>
    </source>
</reference>
<comment type="caution">
    <text evidence="2">The sequence shown here is derived from an EMBL/GenBank/DDBJ whole genome shotgun (WGS) entry which is preliminary data.</text>
</comment>
<name>A0AAW9IQT2_CLOPF</name>
<evidence type="ECO:0000256" key="1">
    <source>
        <dbReference type="SAM" id="Phobius"/>
    </source>
</evidence>
<gene>
    <name evidence="2" type="ORF">GNF77_19275</name>
</gene>
<keyword evidence="1" id="KW-0812">Transmembrane</keyword>
<feature type="non-terminal residue" evidence="2">
    <location>
        <position position="79"/>
    </location>
</feature>
<evidence type="ECO:0000313" key="3">
    <source>
        <dbReference type="Proteomes" id="UP001292368"/>
    </source>
</evidence>
<proteinExistence type="predicted"/>
<organism evidence="2 3">
    <name type="scientific">Clostridium perfringens</name>
    <dbReference type="NCBI Taxonomy" id="1502"/>
    <lineage>
        <taxon>Bacteria</taxon>
        <taxon>Bacillati</taxon>
        <taxon>Bacillota</taxon>
        <taxon>Clostridia</taxon>
        <taxon>Eubacteriales</taxon>
        <taxon>Clostridiaceae</taxon>
        <taxon>Clostridium</taxon>
    </lineage>
</organism>
<accession>A0AAW9IQT2</accession>
<dbReference type="AlphaFoldDB" id="A0AAW9IQT2"/>
<protein>
    <submittedName>
        <fullName evidence="2">DUF3784 domain-containing protein</fullName>
    </submittedName>
</protein>
<evidence type="ECO:0000313" key="2">
    <source>
        <dbReference type="EMBL" id="MDZ5010994.1"/>
    </source>
</evidence>
<sequence length="79" mass="8889">MEVLVMRDVDIYGLIIITFLLGGFFTFLGWIIKSQNAGDMLNGFDEKKHDKDKVSRKMGGNMLYTGLIIILLGVIGVFF</sequence>
<feature type="transmembrane region" description="Helical" evidence="1">
    <location>
        <begin position="61"/>
        <end position="78"/>
    </location>
</feature>
<dbReference type="Pfam" id="PF12650">
    <property type="entry name" value="DUF3784"/>
    <property type="match status" value="1"/>
</dbReference>
<dbReference type="InterPro" id="IPR017259">
    <property type="entry name" value="UCP037672"/>
</dbReference>
<dbReference type="EMBL" id="WNVM01001032">
    <property type="protein sequence ID" value="MDZ5010994.1"/>
    <property type="molecule type" value="Genomic_DNA"/>
</dbReference>
<keyword evidence="1" id="KW-1133">Transmembrane helix</keyword>
<feature type="transmembrane region" description="Helical" evidence="1">
    <location>
        <begin position="12"/>
        <end position="32"/>
    </location>
</feature>